<evidence type="ECO:0008006" key="3">
    <source>
        <dbReference type="Google" id="ProtNLM"/>
    </source>
</evidence>
<dbReference type="KEGG" id="pdl:Pyrde_1889"/>
<sequence length="77" mass="8665">MGSKPRIRVSIFVDPEIDRTIEHLSIDLNMKKYEIYEIGARVIVELLTTGKLSEQLRNKIASMHNKVARAELAAATA</sequence>
<dbReference type="AlphaFoldDB" id="A0A0P0N539"/>
<name>A0A0P0N539_9CREN</name>
<organism evidence="1 2">
    <name type="scientific">Pyrodictium delaneyi</name>
    <dbReference type="NCBI Taxonomy" id="1273541"/>
    <lineage>
        <taxon>Archaea</taxon>
        <taxon>Thermoproteota</taxon>
        <taxon>Thermoprotei</taxon>
        <taxon>Desulfurococcales</taxon>
        <taxon>Pyrodictiaceae</taxon>
        <taxon>Pyrodictium</taxon>
    </lineage>
</organism>
<dbReference type="Proteomes" id="UP000058613">
    <property type="component" value="Chromosome"/>
</dbReference>
<dbReference type="STRING" id="1273541.Pyrde_1889"/>
<evidence type="ECO:0000313" key="2">
    <source>
        <dbReference type="Proteomes" id="UP000058613"/>
    </source>
</evidence>
<proteinExistence type="predicted"/>
<protein>
    <recommendedName>
        <fullName evidence="3">CopG family transcriptional regulator</fullName>
    </recommendedName>
</protein>
<reference evidence="1 2" key="1">
    <citation type="submission" date="2015-10" db="EMBL/GenBank/DDBJ databases">
        <title>Complete genome sequence of hyperthermophilic archaeon Pyrodictium delaneyi Su06.</title>
        <authorList>
            <person name="Jung J.-H."/>
            <person name="Lin J."/>
            <person name="Holden J.F."/>
            <person name="Park C.-S."/>
        </authorList>
    </citation>
    <scope>NUCLEOTIDE SEQUENCE [LARGE SCALE GENOMIC DNA]</scope>
    <source>
        <strain evidence="1 2">Su06</strain>
    </source>
</reference>
<dbReference type="RefSeq" id="WP_156328051.1">
    <property type="nucleotide sequence ID" value="NZ_CP013011.1"/>
</dbReference>
<evidence type="ECO:0000313" key="1">
    <source>
        <dbReference type="EMBL" id="ALL01932.1"/>
    </source>
</evidence>
<accession>A0A0P0N539</accession>
<gene>
    <name evidence="1" type="ORF">Pyrde_1889</name>
</gene>
<dbReference type="EMBL" id="CP013011">
    <property type="protein sequence ID" value="ALL01932.1"/>
    <property type="molecule type" value="Genomic_DNA"/>
</dbReference>
<dbReference type="GeneID" id="26100230"/>